<dbReference type="Pfam" id="PF20925">
    <property type="entry name" value="Htt_bridge"/>
    <property type="match status" value="1"/>
</dbReference>
<reference evidence="1" key="2">
    <citation type="submission" date="2017-10" db="EMBL/GenBank/DDBJ databases">
        <title>Ladona fulva Genome sequencing and assembly.</title>
        <authorList>
            <person name="Murali S."/>
            <person name="Richards S."/>
            <person name="Bandaranaike D."/>
            <person name="Bellair M."/>
            <person name="Blankenburg K."/>
            <person name="Chao H."/>
            <person name="Dinh H."/>
            <person name="Doddapaneni H."/>
            <person name="Dugan-Rocha S."/>
            <person name="Elkadiri S."/>
            <person name="Gnanaolivu R."/>
            <person name="Hernandez B."/>
            <person name="Skinner E."/>
            <person name="Javaid M."/>
            <person name="Lee S."/>
            <person name="Li M."/>
            <person name="Ming W."/>
            <person name="Munidasa M."/>
            <person name="Muniz J."/>
            <person name="Nguyen L."/>
            <person name="Hughes D."/>
            <person name="Osuji N."/>
            <person name="Pu L.-L."/>
            <person name="Puazo M."/>
            <person name="Qu C."/>
            <person name="Quiroz J."/>
            <person name="Raj R."/>
            <person name="Weissenberger G."/>
            <person name="Xin Y."/>
            <person name="Zou X."/>
            <person name="Han Y."/>
            <person name="Worley K."/>
            <person name="Muzny D."/>
            <person name="Gibbs R."/>
        </authorList>
    </citation>
    <scope>NUCLEOTIDE SEQUENCE</scope>
    <source>
        <strain evidence="1">Sampled in the wild</strain>
    </source>
</reference>
<organism evidence="1 2">
    <name type="scientific">Ladona fulva</name>
    <name type="common">Scarce chaser dragonfly</name>
    <name type="synonym">Libellula fulva</name>
    <dbReference type="NCBI Taxonomy" id="123851"/>
    <lineage>
        <taxon>Eukaryota</taxon>
        <taxon>Metazoa</taxon>
        <taxon>Ecdysozoa</taxon>
        <taxon>Arthropoda</taxon>
        <taxon>Hexapoda</taxon>
        <taxon>Insecta</taxon>
        <taxon>Pterygota</taxon>
        <taxon>Palaeoptera</taxon>
        <taxon>Odonata</taxon>
        <taxon>Epiprocta</taxon>
        <taxon>Anisoptera</taxon>
        <taxon>Libelluloidea</taxon>
        <taxon>Libellulidae</taxon>
        <taxon>Ladona</taxon>
    </lineage>
</organism>
<dbReference type="EMBL" id="KZ308275">
    <property type="protein sequence ID" value="KAG8226329.1"/>
    <property type="molecule type" value="Genomic_DNA"/>
</dbReference>
<sequence length="135" mass="14589">MADHAAWLLVGHTEAVVRLSGEPPPSFAWNLLRCIEGVHPSQSGALLSQLLVPRLLSCPHLALSRRASALACRRAELLLVQHLHQPSPTPPSPPPLSSGDLLVTTITPAPAVGQLPKEELEMLLDSLQKARLMRK</sequence>
<comment type="caution">
    <text evidence="1">The sequence shown here is derived from an EMBL/GenBank/DDBJ whole genome shotgun (WGS) entry which is preliminary data.</text>
</comment>
<evidence type="ECO:0000313" key="1">
    <source>
        <dbReference type="EMBL" id="KAG8226329.1"/>
    </source>
</evidence>
<protein>
    <submittedName>
        <fullName evidence="1">Uncharacterized protein</fullName>
    </submittedName>
</protein>
<name>A0A8K0K160_LADFU</name>
<proteinExistence type="predicted"/>
<keyword evidence="2" id="KW-1185">Reference proteome</keyword>
<dbReference type="AlphaFoldDB" id="A0A8K0K160"/>
<dbReference type="InterPro" id="IPR048412">
    <property type="entry name" value="Htt_bridge"/>
</dbReference>
<reference evidence="1" key="1">
    <citation type="submission" date="2013-04" db="EMBL/GenBank/DDBJ databases">
        <authorList>
            <person name="Qu J."/>
            <person name="Murali S.C."/>
            <person name="Bandaranaike D."/>
            <person name="Bellair M."/>
            <person name="Blankenburg K."/>
            <person name="Chao H."/>
            <person name="Dinh H."/>
            <person name="Doddapaneni H."/>
            <person name="Downs B."/>
            <person name="Dugan-Rocha S."/>
            <person name="Elkadiri S."/>
            <person name="Gnanaolivu R.D."/>
            <person name="Hernandez B."/>
            <person name="Javaid M."/>
            <person name="Jayaseelan J.C."/>
            <person name="Lee S."/>
            <person name="Li M."/>
            <person name="Ming W."/>
            <person name="Munidasa M."/>
            <person name="Muniz J."/>
            <person name="Nguyen L."/>
            <person name="Ongeri F."/>
            <person name="Osuji N."/>
            <person name="Pu L.-L."/>
            <person name="Puazo M."/>
            <person name="Qu C."/>
            <person name="Quiroz J."/>
            <person name="Raj R."/>
            <person name="Weissenberger G."/>
            <person name="Xin Y."/>
            <person name="Zou X."/>
            <person name="Han Y."/>
            <person name="Richards S."/>
            <person name="Worley K."/>
            <person name="Muzny D."/>
            <person name="Gibbs R."/>
        </authorList>
    </citation>
    <scope>NUCLEOTIDE SEQUENCE</scope>
    <source>
        <strain evidence="1">Sampled in the wild</strain>
    </source>
</reference>
<evidence type="ECO:0000313" key="2">
    <source>
        <dbReference type="Proteomes" id="UP000792457"/>
    </source>
</evidence>
<gene>
    <name evidence="1" type="ORF">J437_LFUL009906</name>
</gene>
<accession>A0A8K0K160</accession>
<dbReference type="Proteomes" id="UP000792457">
    <property type="component" value="Unassembled WGS sequence"/>
</dbReference>